<dbReference type="AlphaFoldDB" id="A0A4Z1SVQ0"/>
<gene>
    <name evidence="1" type="ORF">GMRT_15884</name>
</gene>
<dbReference type="InterPro" id="IPR011335">
    <property type="entry name" value="Restrct_endonuc-II-like"/>
</dbReference>
<dbReference type="GO" id="GO:0070522">
    <property type="term" value="C:ERCC4-ERCC1 complex"/>
    <property type="evidence" value="ECO:0007669"/>
    <property type="project" value="TreeGrafter"/>
</dbReference>
<protein>
    <submittedName>
        <fullName evidence="1">Helix-hairpin-helix domain-containing protein</fullName>
    </submittedName>
</protein>
<dbReference type="GO" id="GO:0006312">
    <property type="term" value="P:mitotic recombination"/>
    <property type="evidence" value="ECO:0007669"/>
    <property type="project" value="TreeGrafter"/>
</dbReference>
<organism evidence="1 2">
    <name type="scientific">Giardia muris</name>
    <dbReference type="NCBI Taxonomy" id="5742"/>
    <lineage>
        <taxon>Eukaryota</taxon>
        <taxon>Metamonada</taxon>
        <taxon>Diplomonadida</taxon>
        <taxon>Hexamitidae</taxon>
        <taxon>Giardiinae</taxon>
        <taxon>Giardia</taxon>
    </lineage>
</organism>
<evidence type="ECO:0000313" key="2">
    <source>
        <dbReference type="Proteomes" id="UP000315496"/>
    </source>
</evidence>
<sequence>MPPSPSLGDILVSDRERNSPILPLLRAPYRFVVLTPDYVPVPDLAIFLAQTRTAAVSAHSLENRLLTATYPRRLVVVHVEPATADMLVLLSDIAAAHGASVFPYWQHADLAHLLDESRRFTRNPMAVLETTPQHRRSDTAGTVLALLQAARLNKAKIRSICHHFKSLRELLQAGPEQLAKIPEFTLESAQRFFQYVGGSVDTDLSTEDSSDNSQL</sequence>
<dbReference type="SUPFAM" id="SSF47781">
    <property type="entry name" value="RuvA domain 2-like"/>
    <property type="match status" value="1"/>
</dbReference>
<accession>A0A4Z1SVQ0</accession>
<dbReference type="Proteomes" id="UP000315496">
    <property type="component" value="Chromosome 1"/>
</dbReference>
<dbReference type="SUPFAM" id="SSF52980">
    <property type="entry name" value="Restriction endonuclease-like"/>
    <property type="match status" value="1"/>
</dbReference>
<reference evidence="1 2" key="1">
    <citation type="submission" date="2019-05" db="EMBL/GenBank/DDBJ databases">
        <title>The compact genome of Giardia muris reveals important steps in the evolution of intestinal protozoan parasites.</title>
        <authorList>
            <person name="Xu F."/>
            <person name="Jimenez-Gonzalez A."/>
            <person name="Einarsson E."/>
            <person name="Astvaldsson A."/>
            <person name="Peirasmaki D."/>
            <person name="Eckmann L."/>
            <person name="Andersson J.O."/>
            <person name="Svard S.G."/>
            <person name="Jerlstrom-Hultqvist J."/>
        </authorList>
    </citation>
    <scope>NUCLEOTIDE SEQUENCE [LARGE SCALE GENOMIC DNA]</scope>
    <source>
        <strain evidence="1 2">Roberts-Thomson</strain>
    </source>
</reference>
<dbReference type="EMBL" id="VDLU01000001">
    <property type="protein sequence ID" value="TNJ29932.1"/>
    <property type="molecule type" value="Genomic_DNA"/>
</dbReference>
<dbReference type="VEuPathDB" id="GiardiaDB:GMRT_15884"/>
<dbReference type="PANTHER" id="PTHR12749">
    <property type="entry name" value="EXCISION REPAIR CROSS-COMPLEMENTING 1 ERCC1"/>
    <property type="match status" value="1"/>
</dbReference>
<dbReference type="GO" id="GO:0070914">
    <property type="term" value="P:UV-damage excision repair"/>
    <property type="evidence" value="ECO:0007669"/>
    <property type="project" value="TreeGrafter"/>
</dbReference>
<dbReference type="GO" id="GO:0003684">
    <property type="term" value="F:damaged DNA binding"/>
    <property type="evidence" value="ECO:0007669"/>
    <property type="project" value="InterPro"/>
</dbReference>
<evidence type="ECO:0000313" key="1">
    <source>
        <dbReference type="EMBL" id="TNJ29932.1"/>
    </source>
</evidence>
<dbReference type="Gene3D" id="1.10.150.20">
    <property type="entry name" value="5' to 3' exonuclease, C-terminal subdomain"/>
    <property type="match status" value="1"/>
</dbReference>
<dbReference type="InterPro" id="IPR010994">
    <property type="entry name" value="RuvA_2-like"/>
</dbReference>
<dbReference type="OrthoDB" id="10262814at2759"/>
<comment type="caution">
    <text evidence="1">The sequence shown here is derived from an EMBL/GenBank/DDBJ whole genome shotgun (WGS) entry which is preliminary data.</text>
</comment>
<keyword evidence="2" id="KW-1185">Reference proteome</keyword>
<dbReference type="GO" id="GO:0003697">
    <property type="term" value="F:single-stranded DNA binding"/>
    <property type="evidence" value="ECO:0007669"/>
    <property type="project" value="TreeGrafter"/>
</dbReference>
<proteinExistence type="predicted"/>
<dbReference type="InterPro" id="IPR004579">
    <property type="entry name" value="ERCC1/RAD10/SWI10"/>
</dbReference>
<dbReference type="GO" id="GO:0000110">
    <property type="term" value="C:nucleotide-excision repair factor 1 complex"/>
    <property type="evidence" value="ECO:0007669"/>
    <property type="project" value="TreeGrafter"/>
</dbReference>
<dbReference type="PANTHER" id="PTHR12749:SF0">
    <property type="entry name" value="DNA EXCISION REPAIR PROTEIN ERCC-1"/>
    <property type="match status" value="1"/>
</dbReference>
<name>A0A4Z1SVQ0_GIAMU</name>